<accession>A0A0E0M8M6</accession>
<sequence length="99" mass="10462">MEEDDGDPAHFTNSPFDNPRPPTPYQRGKSVLVTEDDFPEVKLDFQIAEPADPDLLSPAGRVMLVPSIEAGGVDLAGDDKAAAAAAIASYAFLSSSSNR</sequence>
<evidence type="ECO:0000313" key="3">
    <source>
        <dbReference type="Proteomes" id="UP000026962"/>
    </source>
</evidence>
<dbReference type="EnsemblPlants" id="OPUNC10G11340.1">
    <property type="protein sequence ID" value="OPUNC10G11340.1"/>
    <property type="gene ID" value="OPUNC10G11340"/>
</dbReference>
<reference evidence="2" key="1">
    <citation type="submission" date="2015-04" db="UniProtKB">
        <authorList>
            <consortium name="EnsemblPlants"/>
        </authorList>
    </citation>
    <scope>IDENTIFICATION</scope>
</reference>
<name>A0A0E0M8M6_ORYPU</name>
<reference evidence="2" key="2">
    <citation type="submission" date="2018-05" db="EMBL/GenBank/DDBJ databases">
        <title>OpunRS2 (Oryza punctata Reference Sequence Version 2).</title>
        <authorList>
            <person name="Zhang J."/>
            <person name="Kudrna D."/>
            <person name="Lee S."/>
            <person name="Talag J."/>
            <person name="Welchert J."/>
            <person name="Wing R.A."/>
        </authorList>
    </citation>
    <scope>NUCLEOTIDE SEQUENCE [LARGE SCALE GENOMIC DNA]</scope>
</reference>
<organism evidence="2">
    <name type="scientific">Oryza punctata</name>
    <name type="common">Red rice</name>
    <dbReference type="NCBI Taxonomy" id="4537"/>
    <lineage>
        <taxon>Eukaryota</taxon>
        <taxon>Viridiplantae</taxon>
        <taxon>Streptophyta</taxon>
        <taxon>Embryophyta</taxon>
        <taxon>Tracheophyta</taxon>
        <taxon>Spermatophyta</taxon>
        <taxon>Magnoliopsida</taxon>
        <taxon>Liliopsida</taxon>
        <taxon>Poales</taxon>
        <taxon>Poaceae</taxon>
        <taxon>BOP clade</taxon>
        <taxon>Oryzoideae</taxon>
        <taxon>Oryzeae</taxon>
        <taxon>Oryzinae</taxon>
        <taxon>Oryza</taxon>
    </lineage>
</organism>
<dbReference type="Gramene" id="OPUNC10G11340.1">
    <property type="protein sequence ID" value="OPUNC10G11340.1"/>
    <property type="gene ID" value="OPUNC10G11340"/>
</dbReference>
<protein>
    <submittedName>
        <fullName evidence="2">Uncharacterized protein</fullName>
    </submittedName>
</protein>
<feature type="region of interest" description="Disordered" evidence="1">
    <location>
        <begin position="1"/>
        <end position="28"/>
    </location>
</feature>
<evidence type="ECO:0000313" key="2">
    <source>
        <dbReference type="EnsemblPlants" id="OPUNC10G11340.1"/>
    </source>
</evidence>
<dbReference type="Proteomes" id="UP000026962">
    <property type="component" value="Chromosome 10"/>
</dbReference>
<keyword evidence="3" id="KW-1185">Reference proteome</keyword>
<proteinExistence type="predicted"/>
<dbReference type="AlphaFoldDB" id="A0A0E0M8M6"/>
<dbReference type="HOGENOM" id="CLU_2324371_0_0_1"/>
<evidence type="ECO:0000256" key="1">
    <source>
        <dbReference type="SAM" id="MobiDB-lite"/>
    </source>
</evidence>